<sequence>MLPTMTLLISIFLMLYITEKRRFINAVVLGLIGLNVFVGMTTRYDLFINEQGIVSKMGIMTLFGIIPGIMLILSIAMFFNSKILLEKEGRRFRNVLLAVFGLAFFAMMIGYVFVFFTNIENPLWHILFFYAFLIFAYTVFLYTSVMVYAIIYHFAPITYEPDYILVLGSGLIGDKVPPLLASRLDEAVKQYKKYGERPFIIVSGGQGRDEQVSEAFAMETYMIDKHQIPNRKILMEDRSTNTEQNMAFSKAIMDAHAQGKKYRSLFVTNNFHVFRASIYARRAKLDAQGVGSKTALYYIPNAFTREFIGLLEMYKWGHITLFFVITLFVGLMLRAYV</sequence>
<dbReference type="GeneID" id="48275131"/>
<feature type="transmembrane region" description="Helical" evidence="1">
    <location>
        <begin position="128"/>
        <end position="151"/>
    </location>
</feature>
<dbReference type="Gene3D" id="3.40.50.620">
    <property type="entry name" value="HUPs"/>
    <property type="match status" value="1"/>
</dbReference>
<feature type="transmembrane region" description="Helical" evidence="1">
    <location>
        <begin position="23"/>
        <end position="40"/>
    </location>
</feature>
<evidence type="ECO:0000256" key="1">
    <source>
        <dbReference type="SAM" id="Phobius"/>
    </source>
</evidence>
<keyword evidence="1" id="KW-0472">Membrane</keyword>
<dbReference type="InterPro" id="IPR051599">
    <property type="entry name" value="Cell_Envelope_Assoc"/>
</dbReference>
<feature type="transmembrane region" description="Helical" evidence="1">
    <location>
        <begin position="316"/>
        <end position="336"/>
    </location>
</feature>
<feature type="transmembrane region" description="Helical" evidence="1">
    <location>
        <begin position="92"/>
        <end position="116"/>
    </location>
</feature>
<dbReference type="RefSeq" id="WP_024363962.1">
    <property type="nucleotide sequence ID" value="NZ_BJNS01000032.1"/>
</dbReference>
<dbReference type="InterPro" id="IPR014729">
    <property type="entry name" value="Rossmann-like_a/b/a_fold"/>
</dbReference>
<evidence type="ECO:0000313" key="4">
    <source>
        <dbReference type="EMBL" id="SUV19203.1"/>
    </source>
</evidence>
<feature type="transmembrane region" description="Helical" evidence="1">
    <location>
        <begin position="60"/>
        <end position="80"/>
    </location>
</feature>
<dbReference type="GO" id="GO:0005886">
    <property type="term" value="C:plasma membrane"/>
    <property type="evidence" value="ECO:0007669"/>
    <property type="project" value="TreeGrafter"/>
</dbReference>
<keyword evidence="1" id="KW-0812">Transmembrane</keyword>
<dbReference type="Pfam" id="PF02698">
    <property type="entry name" value="DUF218"/>
    <property type="match status" value="1"/>
</dbReference>
<reference evidence="4 6" key="2">
    <citation type="submission" date="2018-06" db="EMBL/GenBank/DDBJ databases">
        <authorList>
            <consortium name="Pathogen Informatics"/>
            <person name="Doyle S."/>
        </authorList>
    </citation>
    <scope>NUCLEOTIDE SEQUENCE [LARGE SCALE GENOMIC DNA]</scope>
    <source>
        <strain evidence="4 6">NCTC10338</strain>
    </source>
</reference>
<evidence type="ECO:0000313" key="5">
    <source>
        <dbReference type="Proteomes" id="UP000238825"/>
    </source>
</evidence>
<protein>
    <submittedName>
        <fullName evidence="4">Membrane spanning protein</fullName>
    </submittedName>
</protein>
<name>A0A2S0JVY7_LYSSH</name>
<proteinExistence type="predicted"/>
<reference evidence="3 5" key="1">
    <citation type="submission" date="2017-03" db="EMBL/GenBank/DDBJ databases">
        <title>The whole genome sequencing and assembly of Lysinibacillus sphaericus DSM 28T strain.</title>
        <authorList>
            <person name="Lee Y.-J."/>
            <person name="Yi H."/>
            <person name="Bahn Y.-S."/>
            <person name="Kim J.F."/>
            <person name="Lee D.-W."/>
        </authorList>
    </citation>
    <scope>NUCLEOTIDE SEQUENCE [LARGE SCALE GENOMIC DNA]</scope>
    <source>
        <strain evidence="3 5">DSM 28</strain>
    </source>
</reference>
<dbReference type="AlphaFoldDB" id="A0A2S0JVY7"/>
<evidence type="ECO:0000313" key="3">
    <source>
        <dbReference type="EMBL" id="AVK95302.1"/>
    </source>
</evidence>
<dbReference type="EMBL" id="UFSZ01000001">
    <property type="protein sequence ID" value="SUV19203.1"/>
    <property type="molecule type" value="Genomic_DNA"/>
</dbReference>
<dbReference type="PANTHER" id="PTHR30336">
    <property type="entry name" value="INNER MEMBRANE PROTEIN, PROBABLE PERMEASE"/>
    <property type="match status" value="1"/>
</dbReference>
<dbReference type="EMBL" id="CP019980">
    <property type="protein sequence ID" value="AVK95302.1"/>
    <property type="molecule type" value="Genomic_DNA"/>
</dbReference>
<evidence type="ECO:0000259" key="2">
    <source>
        <dbReference type="Pfam" id="PF02698"/>
    </source>
</evidence>
<dbReference type="CDD" id="cd06259">
    <property type="entry name" value="YdcF-like"/>
    <property type="match status" value="1"/>
</dbReference>
<evidence type="ECO:0000313" key="6">
    <source>
        <dbReference type="Proteomes" id="UP000255295"/>
    </source>
</evidence>
<organism evidence="3 5">
    <name type="scientific">Lysinibacillus sphaericus</name>
    <name type="common">Bacillus sphaericus</name>
    <dbReference type="NCBI Taxonomy" id="1421"/>
    <lineage>
        <taxon>Bacteria</taxon>
        <taxon>Bacillati</taxon>
        <taxon>Bacillota</taxon>
        <taxon>Bacilli</taxon>
        <taxon>Bacillales</taxon>
        <taxon>Bacillaceae</taxon>
        <taxon>Lysinibacillus</taxon>
    </lineage>
</organism>
<dbReference type="PANTHER" id="PTHR30336:SF18">
    <property type="entry name" value="MEMBRANE PROTEIN"/>
    <property type="match status" value="1"/>
</dbReference>
<dbReference type="InterPro" id="IPR003848">
    <property type="entry name" value="DUF218"/>
</dbReference>
<dbReference type="Proteomes" id="UP000255295">
    <property type="component" value="Unassembled WGS sequence"/>
</dbReference>
<dbReference type="GO" id="GO:0000270">
    <property type="term" value="P:peptidoglycan metabolic process"/>
    <property type="evidence" value="ECO:0007669"/>
    <property type="project" value="TreeGrafter"/>
</dbReference>
<feature type="domain" description="DUF218" evidence="2">
    <location>
        <begin position="162"/>
        <end position="309"/>
    </location>
</feature>
<gene>
    <name evidence="3" type="ORF">LS41612_02900</name>
    <name evidence="4" type="ORF">NCTC10338_04211</name>
</gene>
<dbReference type="GO" id="GO:0043164">
    <property type="term" value="P:Gram-negative-bacterium-type cell wall biogenesis"/>
    <property type="evidence" value="ECO:0007669"/>
    <property type="project" value="TreeGrafter"/>
</dbReference>
<accession>A0A2S0JVY7</accession>
<dbReference type="Proteomes" id="UP000238825">
    <property type="component" value="Chromosome"/>
</dbReference>
<keyword evidence="1" id="KW-1133">Transmembrane helix</keyword>